<reference evidence="3" key="1">
    <citation type="submission" date="2021-02" db="EMBL/GenBank/DDBJ databases">
        <authorList>
            <person name="Nowell W R."/>
        </authorList>
    </citation>
    <scope>NUCLEOTIDE SEQUENCE</scope>
</reference>
<accession>A0A820IW77</accession>
<dbReference type="InterPro" id="IPR001024">
    <property type="entry name" value="PLAT/LH2_dom"/>
</dbReference>
<evidence type="ECO:0000313" key="4">
    <source>
        <dbReference type="Proteomes" id="UP000663836"/>
    </source>
</evidence>
<gene>
    <name evidence="3" type="ORF">JBS370_LOCUS40892</name>
</gene>
<feature type="non-terminal residue" evidence="3">
    <location>
        <position position="175"/>
    </location>
</feature>
<dbReference type="Gene3D" id="2.40.180.10">
    <property type="entry name" value="Catalase core domain"/>
    <property type="match status" value="1"/>
</dbReference>
<dbReference type="Pfam" id="PF01477">
    <property type="entry name" value="PLAT"/>
    <property type="match status" value="1"/>
</dbReference>
<dbReference type="InterPro" id="IPR052970">
    <property type="entry name" value="Inner_ear_hair_cell_LOXHD"/>
</dbReference>
<organism evidence="3 4">
    <name type="scientific">Rotaria sordida</name>
    <dbReference type="NCBI Taxonomy" id="392033"/>
    <lineage>
        <taxon>Eukaryota</taxon>
        <taxon>Metazoa</taxon>
        <taxon>Spiralia</taxon>
        <taxon>Gnathifera</taxon>
        <taxon>Rotifera</taxon>
        <taxon>Eurotatoria</taxon>
        <taxon>Bdelloidea</taxon>
        <taxon>Philodinida</taxon>
        <taxon>Philodinidae</taxon>
        <taxon>Rotaria</taxon>
    </lineage>
</organism>
<comment type="caution">
    <text evidence="1">Lacks conserved residue(s) required for the propagation of feature annotation.</text>
</comment>
<dbReference type="PANTHER" id="PTHR45901">
    <property type="entry name" value="PROTEIN CBG12474"/>
    <property type="match status" value="1"/>
</dbReference>
<dbReference type="CDD" id="cd01756">
    <property type="entry name" value="PLAT_repeat"/>
    <property type="match status" value="1"/>
</dbReference>
<feature type="non-terminal residue" evidence="3">
    <location>
        <position position="1"/>
    </location>
</feature>
<evidence type="ECO:0000256" key="1">
    <source>
        <dbReference type="PROSITE-ProRule" id="PRU00152"/>
    </source>
</evidence>
<name>A0A820IW77_9BILA</name>
<dbReference type="AlphaFoldDB" id="A0A820IW77"/>
<dbReference type="EMBL" id="CAJOBD010040382">
    <property type="protein sequence ID" value="CAF4316970.1"/>
    <property type="molecule type" value="Genomic_DNA"/>
</dbReference>
<dbReference type="PANTHER" id="PTHR45901:SF3">
    <property type="entry name" value="LIPOXYGENASE HOMOLOGY DOMAIN-CONTAINING PROTEIN 1"/>
    <property type="match status" value="1"/>
</dbReference>
<evidence type="ECO:0000259" key="2">
    <source>
        <dbReference type="PROSITE" id="PS50095"/>
    </source>
</evidence>
<dbReference type="SMART" id="SM00308">
    <property type="entry name" value="LH2"/>
    <property type="match status" value="1"/>
</dbReference>
<dbReference type="InterPro" id="IPR036392">
    <property type="entry name" value="PLAT/LH2_dom_sf"/>
</dbReference>
<dbReference type="SUPFAM" id="SSF49723">
    <property type="entry name" value="Lipase/lipooxygenase domain (PLAT/LH2 domain)"/>
    <property type="match status" value="1"/>
</dbReference>
<evidence type="ECO:0000313" key="3">
    <source>
        <dbReference type="EMBL" id="CAF4316970.1"/>
    </source>
</evidence>
<protein>
    <recommendedName>
        <fullName evidence="2">PLAT domain-containing protein</fullName>
    </recommendedName>
</protein>
<dbReference type="Proteomes" id="UP000663836">
    <property type="component" value="Unassembled WGS sequence"/>
</dbReference>
<proteinExistence type="predicted"/>
<sequence>IELVKCTKQNERQETYFFGLNDWISHETDYHRDIPLTKGGKALLNNTNYRVTTKTSNIDEAGCDSDISIVIFGENGDSGELKLENSSTYMNKFERDHEDIFTFENILSLDKLTKLRVSNRESSFFKKSWHLEYVKIDDIQTGQSYMFPCNKWLSSRKDDQQNVRELVCSNDSTSS</sequence>
<feature type="domain" description="PLAT" evidence="2">
    <location>
        <begin position="47"/>
        <end position="167"/>
    </location>
</feature>
<comment type="caution">
    <text evidence="3">The sequence shown here is derived from an EMBL/GenBank/DDBJ whole genome shotgun (WGS) entry which is preliminary data.</text>
</comment>
<dbReference type="PROSITE" id="PS50095">
    <property type="entry name" value="PLAT"/>
    <property type="match status" value="1"/>
</dbReference>